<dbReference type="Gene3D" id="2.40.50.100">
    <property type="match status" value="1"/>
</dbReference>
<dbReference type="Pfam" id="PF25967">
    <property type="entry name" value="RND-MFP_C"/>
    <property type="match status" value="1"/>
</dbReference>
<evidence type="ECO:0000256" key="2">
    <source>
        <dbReference type="ARBA" id="ARBA00023054"/>
    </source>
</evidence>
<keyword evidence="4" id="KW-1133">Transmembrane helix</keyword>
<dbReference type="InterPro" id="IPR058627">
    <property type="entry name" value="MdtA-like_C"/>
</dbReference>
<evidence type="ECO:0000313" key="6">
    <source>
        <dbReference type="EMBL" id="MDZ5662295.1"/>
    </source>
</evidence>
<comment type="caution">
    <text evidence="6">The sequence shown here is derived from an EMBL/GenBank/DDBJ whole genome shotgun (WGS) entry which is preliminary data.</text>
</comment>
<dbReference type="SUPFAM" id="SSF111369">
    <property type="entry name" value="HlyD-like secretion proteins"/>
    <property type="match status" value="1"/>
</dbReference>
<keyword evidence="7" id="KW-1185">Reference proteome</keyword>
<keyword evidence="4" id="KW-0472">Membrane</keyword>
<dbReference type="InterPro" id="IPR050465">
    <property type="entry name" value="UPF0194_transport"/>
</dbReference>
<feature type="compositionally biased region" description="Low complexity" evidence="3">
    <location>
        <begin position="390"/>
        <end position="400"/>
    </location>
</feature>
<keyword evidence="2" id="KW-0175">Coiled coil</keyword>
<feature type="domain" description="Multidrug resistance protein MdtA-like C-terminal permuted SH3" evidence="5">
    <location>
        <begin position="504"/>
        <end position="560"/>
    </location>
</feature>
<dbReference type="Gene3D" id="2.40.30.170">
    <property type="match status" value="1"/>
</dbReference>
<keyword evidence="4" id="KW-0812">Transmembrane</keyword>
<sequence length="583" mass="59114">MARPFQPAPRQLSGSTRTLLGMRERLSTSLRSPRVIINGLLVLLLIAAAGGAYLLLDEEESAAAPATTEVTRGNVVSMVSATGNVVAARDVGVDFDAGGKLATVSVKVGERVEAGDVLARIENTDAIDQRDSAQATYDQAVAGLRQLTQGPTDADLAAGNASVRQAGASVDSAEQALADSRRVARTNRRVYDEQVRVARRDVSRAQDDRADARGALTSARTALQEAQQLEASACASSPDGTTGPATAVCSNAQSAVEANEQRITSAETSLSTAEASVDSAQDGLRTAEQNRSVGSAQQAQSVGSAESSLRSARASYSYTVASARQQTQPATDGEVESAQAQVASAEVTLRTAQRAVADTVLRAPAAGIVASISGSVGEYVGGSGSGGTTTGSTTTGTTTETSVDASGFVVLTGVDGLQVQADFSEADVSQLSLGRGASVNFEALDNAGVASGTNAEVTSIAPTSVVTDNVVTYEVFATLNAPPERLKVGQTATLDVVLAEAEDVLQVPSSAIETTGESSTVTVLVDGEEEQREVETGVVGDSTTEILSGLDEGDLVVTSSGGGGLTGFPGGELPELPGGGGLG</sequence>
<evidence type="ECO:0000259" key="5">
    <source>
        <dbReference type="Pfam" id="PF25967"/>
    </source>
</evidence>
<evidence type="ECO:0000256" key="4">
    <source>
        <dbReference type="SAM" id="Phobius"/>
    </source>
</evidence>
<dbReference type="RefSeq" id="WP_322424389.1">
    <property type="nucleotide sequence ID" value="NZ_JAXQPW010000003.1"/>
</dbReference>
<feature type="transmembrane region" description="Helical" evidence="4">
    <location>
        <begin position="35"/>
        <end position="56"/>
    </location>
</feature>
<feature type="region of interest" description="Disordered" evidence="3">
    <location>
        <begin position="563"/>
        <end position="583"/>
    </location>
</feature>
<gene>
    <name evidence="6" type="ORF">SFC79_11005</name>
</gene>
<dbReference type="EMBL" id="JAXQPW010000003">
    <property type="protein sequence ID" value="MDZ5662295.1"/>
    <property type="molecule type" value="Genomic_DNA"/>
</dbReference>
<evidence type="ECO:0000313" key="7">
    <source>
        <dbReference type="Proteomes" id="UP001291999"/>
    </source>
</evidence>
<accession>A0ABU5KBD9</accession>
<evidence type="ECO:0000256" key="1">
    <source>
        <dbReference type="ARBA" id="ARBA00004196"/>
    </source>
</evidence>
<comment type="subcellular location">
    <subcellularLocation>
        <location evidence="1">Cell envelope</location>
    </subcellularLocation>
</comment>
<evidence type="ECO:0000256" key="3">
    <source>
        <dbReference type="SAM" id="MobiDB-lite"/>
    </source>
</evidence>
<name>A0ABU5KBD9_9ACTN</name>
<organism evidence="6 7">
    <name type="scientific">Nocardioides renjunii</name>
    <dbReference type="NCBI Taxonomy" id="3095075"/>
    <lineage>
        <taxon>Bacteria</taxon>
        <taxon>Bacillati</taxon>
        <taxon>Actinomycetota</taxon>
        <taxon>Actinomycetes</taxon>
        <taxon>Propionibacteriales</taxon>
        <taxon>Nocardioidaceae</taxon>
        <taxon>Nocardioides</taxon>
    </lineage>
</organism>
<dbReference type="Gene3D" id="2.40.420.20">
    <property type="match status" value="1"/>
</dbReference>
<dbReference type="Proteomes" id="UP001291999">
    <property type="component" value="Unassembled WGS sequence"/>
</dbReference>
<feature type="compositionally biased region" description="Gly residues" evidence="3">
    <location>
        <begin position="379"/>
        <end position="389"/>
    </location>
</feature>
<dbReference type="PANTHER" id="PTHR32347">
    <property type="entry name" value="EFFLUX SYSTEM COMPONENT YKNX-RELATED"/>
    <property type="match status" value="1"/>
</dbReference>
<reference evidence="6 7" key="1">
    <citation type="submission" date="2023-11" db="EMBL/GenBank/DDBJ databases">
        <title>Novel species in genus Nocardioides.</title>
        <authorList>
            <person name="Zhou H."/>
        </authorList>
    </citation>
    <scope>NUCLEOTIDE SEQUENCE [LARGE SCALE GENOMIC DNA]</scope>
    <source>
        <strain evidence="6 7">S-58</strain>
    </source>
</reference>
<protein>
    <submittedName>
        <fullName evidence="6">Biotin/lipoyl-binding protein</fullName>
    </submittedName>
</protein>
<proteinExistence type="predicted"/>
<dbReference type="PANTHER" id="PTHR32347:SF23">
    <property type="entry name" value="BLL5650 PROTEIN"/>
    <property type="match status" value="1"/>
</dbReference>
<feature type="region of interest" description="Disordered" evidence="3">
    <location>
        <begin position="379"/>
        <end position="400"/>
    </location>
</feature>